<evidence type="ECO:0000256" key="10">
    <source>
        <dbReference type="SAM" id="Phobius"/>
    </source>
</evidence>
<dbReference type="InterPro" id="IPR003280">
    <property type="entry name" value="2pore_dom_K_chnl"/>
</dbReference>
<evidence type="ECO:0000256" key="7">
    <source>
        <dbReference type="ARBA" id="ARBA00023303"/>
    </source>
</evidence>
<name>A0A1I7Y7D6_9BILA</name>
<evidence type="ECO:0000313" key="13">
    <source>
        <dbReference type="WBParaSite" id="L893_g13375.t2"/>
    </source>
</evidence>
<evidence type="ECO:0000256" key="1">
    <source>
        <dbReference type="ARBA" id="ARBA00004141"/>
    </source>
</evidence>
<feature type="compositionally biased region" description="Polar residues" evidence="9">
    <location>
        <begin position="684"/>
        <end position="697"/>
    </location>
</feature>
<evidence type="ECO:0000259" key="11">
    <source>
        <dbReference type="Pfam" id="PF07885"/>
    </source>
</evidence>
<dbReference type="WBParaSite" id="L893_g13375.t2">
    <property type="protein sequence ID" value="L893_g13375.t2"/>
    <property type="gene ID" value="L893_g13375"/>
</dbReference>
<comment type="similarity">
    <text evidence="8">Belongs to the two pore domain potassium channel (TC 1.A.1.8) family.</text>
</comment>
<keyword evidence="12" id="KW-1185">Reference proteome</keyword>
<evidence type="ECO:0000256" key="4">
    <source>
        <dbReference type="ARBA" id="ARBA00022989"/>
    </source>
</evidence>
<sequence>MARKGNLARQKPLGETQTREGLKVLKKFVEKKYRYSVPSVSSEYLHAEEPVSPIRSTAGPFTVPSEAGISCDRLSVPPRALGAGFASSIGLASHRPNSVIDADFLDVSQRERGRPQIGEGKRSYFVRFCKHILKHYQTELNNVLLVILLTLFALAGGLLFYHLEADAEQEEKILFIKNRDLRHEDFAQQIRTLLFSENCQNSSDFFSGNDTEALSRSGNHADNCTLSIFNILEKYDQESGLTLEETGWEWDYWNAVFYAGTVFTTIGYGNLHCRTMKGRIATILYAMVGVPYMLFVLNAIGRAMYNCFHRIWENLRKRIKKRTKFEALFSTETEKLQDLSGLEENRDAVEEKEDLFETFPLSLALVLIFLYVAFCSIVFCYWEDWSYFSAFYFFFISLLTIGFGDVMPNHPHNACAFFIFFIVGLALFSMCLSIMEERVENRYMAALNLIDEEQKRFPQCGSEQDLDHVQSRTDLSPSNLLQIESTEGASSVKLREYKSNDEFTRCPSNAGSEIYTHLPYCRMSSAASMTGSEDIISPVLGVFLARSRSTRASRRSLCRISSVQSASREGLATPTPGTPGSVRKSGICTTGDSPDAINDGRYALCHMQNQLLFSSLNSNSSATVQPPVNAGQNPLVARTASYAPLSVITESTEEEPEADLQNPGRRKRPPPLKEATAVFEGGISHTSSESGDESQATMEEDEKDDA</sequence>
<keyword evidence="3 8" id="KW-0812">Transmembrane</keyword>
<dbReference type="Pfam" id="PF07885">
    <property type="entry name" value="Ion_trans_2"/>
    <property type="match status" value="2"/>
</dbReference>
<dbReference type="GO" id="GO:0022841">
    <property type="term" value="F:potassium ion leak channel activity"/>
    <property type="evidence" value="ECO:0007669"/>
    <property type="project" value="TreeGrafter"/>
</dbReference>
<feature type="region of interest" description="Disordered" evidence="9">
    <location>
        <begin position="647"/>
        <end position="706"/>
    </location>
</feature>
<dbReference type="GO" id="GO:0030322">
    <property type="term" value="P:stabilization of membrane potential"/>
    <property type="evidence" value="ECO:0007669"/>
    <property type="project" value="TreeGrafter"/>
</dbReference>
<dbReference type="PRINTS" id="PR01333">
    <property type="entry name" value="2POREKCHANEL"/>
</dbReference>
<dbReference type="InterPro" id="IPR013099">
    <property type="entry name" value="K_chnl_dom"/>
</dbReference>
<evidence type="ECO:0000256" key="5">
    <source>
        <dbReference type="ARBA" id="ARBA00023065"/>
    </source>
</evidence>
<dbReference type="Proteomes" id="UP000095287">
    <property type="component" value="Unplaced"/>
</dbReference>
<feature type="transmembrane region" description="Helical" evidence="10">
    <location>
        <begin position="361"/>
        <end position="382"/>
    </location>
</feature>
<feature type="transmembrane region" description="Helical" evidence="10">
    <location>
        <begin position="252"/>
        <end position="271"/>
    </location>
</feature>
<evidence type="ECO:0000256" key="3">
    <source>
        <dbReference type="ARBA" id="ARBA00022692"/>
    </source>
</evidence>
<protein>
    <submittedName>
        <fullName evidence="13">Ion_trans_2 domain-containing protein</fullName>
    </submittedName>
</protein>
<feature type="transmembrane region" description="Helical" evidence="10">
    <location>
        <begin position="387"/>
        <end position="404"/>
    </location>
</feature>
<dbReference type="SUPFAM" id="SSF81324">
    <property type="entry name" value="Voltage-gated potassium channels"/>
    <property type="match status" value="2"/>
</dbReference>
<evidence type="ECO:0000256" key="6">
    <source>
        <dbReference type="ARBA" id="ARBA00023136"/>
    </source>
</evidence>
<dbReference type="PANTHER" id="PTHR11003">
    <property type="entry name" value="POTASSIUM CHANNEL, SUBFAMILY K"/>
    <property type="match status" value="1"/>
</dbReference>
<dbReference type="Gene3D" id="1.10.287.70">
    <property type="match status" value="1"/>
</dbReference>
<comment type="subcellular location">
    <subcellularLocation>
        <location evidence="1">Membrane</location>
        <topology evidence="1">Multi-pass membrane protein</topology>
    </subcellularLocation>
</comment>
<keyword evidence="7 8" id="KW-0407">Ion channel</keyword>
<dbReference type="AlphaFoldDB" id="A0A1I7Y7D6"/>
<keyword evidence="2 8" id="KW-0813">Transport</keyword>
<proteinExistence type="inferred from homology"/>
<feature type="transmembrane region" description="Helical" evidence="10">
    <location>
        <begin position="283"/>
        <end position="305"/>
    </location>
</feature>
<keyword evidence="4 10" id="KW-1133">Transmembrane helix</keyword>
<reference evidence="13" key="1">
    <citation type="submission" date="2016-11" db="UniProtKB">
        <authorList>
            <consortium name="WormBaseParasite"/>
        </authorList>
    </citation>
    <scope>IDENTIFICATION</scope>
</reference>
<keyword evidence="6 10" id="KW-0472">Membrane</keyword>
<accession>A0A1I7Y7D6</accession>
<dbReference type="GO" id="GO:0015271">
    <property type="term" value="F:outward rectifier potassium channel activity"/>
    <property type="evidence" value="ECO:0007669"/>
    <property type="project" value="TreeGrafter"/>
</dbReference>
<feature type="domain" description="Potassium channel" evidence="11">
    <location>
        <begin position="243"/>
        <end position="304"/>
    </location>
</feature>
<feature type="domain" description="Potassium channel" evidence="11">
    <location>
        <begin position="367"/>
        <end position="439"/>
    </location>
</feature>
<evidence type="ECO:0000256" key="8">
    <source>
        <dbReference type="RuleBase" id="RU003857"/>
    </source>
</evidence>
<feature type="transmembrane region" description="Helical" evidence="10">
    <location>
        <begin position="416"/>
        <end position="435"/>
    </location>
</feature>
<dbReference type="PANTHER" id="PTHR11003:SF335">
    <property type="entry name" value="POTASSIUM CHANNEL DOMAIN-CONTAINING PROTEIN"/>
    <property type="match status" value="1"/>
</dbReference>
<evidence type="ECO:0000313" key="12">
    <source>
        <dbReference type="Proteomes" id="UP000095287"/>
    </source>
</evidence>
<dbReference type="GO" id="GO:0005886">
    <property type="term" value="C:plasma membrane"/>
    <property type="evidence" value="ECO:0007669"/>
    <property type="project" value="TreeGrafter"/>
</dbReference>
<evidence type="ECO:0000256" key="9">
    <source>
        <dbReference type="SAM" id="MobiDB-lite"/>
    </source>
</evidence>
<organism evidence="12 13">
    <name type="scientific">Steinernema glaseri</name>
    <dbReference type="NCBI Taxonomy" id="37863"/>
    <lineage>
        <taxon>Eukaryota</taxon>
        <taxon>Metazoa</taxon>
        <taxon>Ecdysozoa</taxon>
        <taxon>Nematoda</taxon>
        <taxon>Chromadorea</taxon>
        <taxon>Rhabditida</taxon>
        <taxon>Tylenchina</taxon>
        <taxon>Panagrolaimomorpha</taxon>
        <taxon>Strongyloidoidea</taxon>
        <taxon>Steinernematidae</taxon>
        <taxon>Steinernema</taxon>
    </lineage>
</organism>
<feature type="transmembrane region" description="Helical" evidence="10">
    <location>
        <begin position="143"/>
        <end position="163"/>
    </location>
</feature>
<feature type="region of interest" description="Disordered" evidence="9">
    <location>
        <begin position="565"/>
        <end position="585"/>
    </location>
</feature>
<keyword evidence="5 8" id="KW-0406">Ion transport</keyword>
<evidence type="ECO:0000256" key="2">
    <source>
        <dbReference type="ARBA" id="ARBA00022448"/>
    </source>
</evidence>